<accession>A0A3G1KXN9</accession>
<feature type="site" description="Could be important to modulate the pK values of the two catalytic cysteine residues" evidence="9">
    <location>
        <position position="212"/>
    </location>
</feature>
<keyword evidence="12" id="KW-1185">Reference proteome</keyword>
<organism evidence="11 12">
    <name type="scientific">Formimonas warabiya</name>
    <dbReference type="NCBI Taxonomy" id="1761012"/>
    <lineage>
        <taxon>Bacteria</taxon>
        <taxon>Bacillati</taxon>
        <taxon>Bacillota</taxon>
        <taxon>Clostridia</taxon>
        <taxon>Eubacteriales</taxon>
        <taxon>Peptococcaceae</taxon>
        <taxon>Candidatus Formimonas</taxon>
    </lineage>
</organism>
<dbReference type="PROSITE" id="PS01326">
    <property type="entry name" value="DAP_EPIMERASE"/>
    <property type="match status" value="1"/>
</dbReference>
<comment type="similarity">
    <text evidence="2 9">Belongs to the diaminopimelate epimerase family.</text>
</comment>
<evidence type="ECO:0000256" key="7">
    <source>
        <dbReference type="ARBA" id="ARBA00023235"/>
    </source>
</evidence>
<comment type="pathway">
    <text evidence="1 9">Amino-acid biosynthesis; L-lysine biosynthesis via DAP pathway; DL-2,6-diaminopimelate from LL-2,6-diaminopimelate: step 1/1.</text>
</comment>
<evidence type="ECO:0000256" key="10">
    <source>
        <dbReference type="PROSITE-ProRule" id="PRU10125"/>
    </source>
</evidence>
<comment type="catalytic activity">
    <reaction evidence="8 9">
        <text>(2S,6S)-2,6-diaminopimelate = meso-2,6-diaminopimelate</text>
        <dbReference type="Rhea" id="RHEA:15393"/>
        <dbReference type="ChEBI" id="CHEBI:57609"/>
        <dbReference type="ChEBI" id="CHEBI:57791"/>
        <dbReference type="EC" id="5.1.1.7"/>
    </reaction>
</comment>
<evidence type="ECO:0000256" key="1">
    <source>
        <dbReference type="ARBA" id="ARBA00005196"/>
    </source>
</evidence>
<dbReference type="GO" id="GO:0009089">
    <property type="term" value="P:lysine biosynthetic process via diaminopimelate"/>
    <property type="evidence" value="ECO:0007669"/>
    <property type="project" value="UniProtKB-UniRule"/>
</dbReference>
<proteinExistence type="inferred from homology"/>
<feature type="binding site" evidence="9">
    <location>
        <position position="194"/>
    </location>
    <ligand>
        <name>substrate</name>
    </ligand>
</feature>
<evidence type="ECO:0000313" key="11">
    <source>
        <dbReference type="EMBL" id="ATW26975.1"/>
    </source>
</evidence>
<evidence type="ECO:0000256" key="3">
    <source>
        <dbReference type="ARBA" id="ARBA00013080"/>
    </source>
</evidence>
<dbReference type="HAMAP" id="MF_00197">
    <property type="entry name" value="DAP_epimerase"/>
    <property type="match status" value="1"/>
</dbReference>
<comment type="subunit">
    <text evidence="9">Homodimer.</text>
</comment>
<keyword evidence="4 9" id="KW-0963">Cytoplasm</keyword>
<dbReference type="UniPathway" id="UPA00034">
    <property type="reaction ID" value="UER00025"/>
</dbReference>
<dbReference type="NCBIfam" id="TIGR00652">
    <property type="entry name" value="DapF"/>
    <property type="match status" value="1"/>
</dbReference>
<dbReference type="Gene3D" id="3.10.310.10">
    <property type="entry name" value="Diaminopimelate Epimerase, Chain A, domain 1"/>
    <property type="match status" value="2"/>
</dbReference>
<dbReference type="FunFam" id="3.10.310.10:FF:000004">
    <property type="entry name" value="Diaminopimelate epimerase"/>
    <property type="match status" value="1"/>
</dbReference>
<comment type="caution">
    <text evidence="9">Lacks conserved residue(s) required for the propagation of feature annotation.</text>
</comment>
<feature type="binding site" evidence="9">
    <location>
        <begin position="222"/>
        <end position="223"/>
    </location>
    <ligand>
        <name>substrate</name>
    </ligand>
</feature>
<evidence type="ECO:0000256" key="5">
    <source>
        <dbReference type="ARBA" id="ARBA00022605"/>
    </source>
</evidence>
<feature type="binding site" evidence="9">
    <location>
        <begin position="73"/>
        <end position="74"/>
    </location>
    <ligand>
        <name>substrate</name>
    </ligand>
</feature>
<evidence type="ECO:0000256" key="6">
    <source>
        <dbReference type="ARBA" id="ARBA00023154"/>
    </source>
</evidence>
<dbReference type="InterPro" id="IPR018510">
    <property type="entry name" value="DAP_epimerase_AS"/>
</dbReference>
<dbReference type="EMBL" id="CP017634">
    <property type="protein sequence ID" value="ATW26975.1"/>
    <property type="molecule type" value="Genomic_DNA"/>
</dbReference>
<dbReference type="InterPro" id="IPR001653">
    <property type="entry name" value="DAP_epimerase_DapF"/>
</dbReference>
<dbReference type="FunFam" id="3.10.310.10:FF:000001">
    <property type="entry name" value="Diaminopimelate epimerase"/>
    <property type="match status" value="1"/>
</dbReference>
<evidence type="ECO:0000313" key="12">
    <source>
        <dbReference type="Proteomes" id="UP000323521"/>
    </source>
</evidence>
<keyword evidence="6 9" id="KW-0457">Lysine biosynthesis</keyword>
<dbReference type="EC" id="5.1.1.7" evidence="3 9"/>
<gene>
    <name evidence="9" type="primary">dapF</name>
    <name evidence="11" type="ORF">DCMF_21395</name>
</gene>
<evidence type="ECO:0000256" key="4">
    <source>
        <dbReference type="ARBA" id="ARBA00022490"/>
    </source>
</evidence>
<evidence type="ECO:0000256" key="8">
    <source>
        <dbReference type="ARBA" id="ARBA00051712"/>
    </source>
</evidence>
<comment type="function">
    <text evidence="9">Catalyzes the stereoinversion of LL-2,6-diaminopimelate (L,L-DAP) to meso-diaminopimelate (meso-DAP), a precursor of L-lysine and an essential component of the bacterial peptidoglycan.</text>
</comment>
<feature type="active site" evidence="10">
    <location>
        <position position="72"/>
    </location>
</feature>
<feature type="binding site" evidence="9">
    <location>
        <position position="11"/>
    </location>
    <ligand>
        <name>substrate</name>
    </ligand>
</feature>
<feature type="binding site" evidence="9">
    <location>
        <begin position="212"/>
        <end position="213"/>
    </location>
    <ligand>
        <name>substrate</name>
    </ligand>
</feature>
<protein>
    <recommendedName>
        <fullName evidence="3 9">Diaminopimelate epimerase</fullName>
        <shortName evidence="9">DAP epimerase</shortName>
        <ecNumber evidence="3 9">5.1.1.7</ecNumber>
    </recommendedName>
    <alternativeName>
        <fullName evidence="9">PLP-independent amino acid racemase</fullName>
    </alternativeName>
</protein>
<feature type="binding site" evidence="9">
    <location>
        <position position="63"/>
    </location>
    <ligand>
        <name>substrate</name>
    </ligand>
</feature>
<dbReference type="GO" id="GO:0005829">
    <property type="term" value="C:cytosol"/>
    <property type="evidence" value="ECO:0007669"/>
    <property type="project" value="TreeGrafter"/>
</dbReference>
<feature type="site" description="Could be important to modulate the pK values of the two catalytic cysteine residues" evidence="9">
    <location>
        <position position="163"/>
    </location>
</feature>
<dbReference type="RefSeq" id="WP_148136306.1">
    <property type="nucleotide sequence ID" value="NZ_CP017634.1"/>
</dbReference>
<feature type="active site" description="Proton acceptor" evidence="9">
    <location>
        <position position="221"/>
    </location>
</feature>
<evidence type="ECO:0000256" key="9">
    <source>
        <dbReference type="HAMAP-Rule" id="MF_00197"/>
    </source>
</evidence>
<dbReference type="Pfam" id="PF01678">
    <property type="entry name" value="DAP_epimerase"/>
    <property type="match status" value="2"/>
</dbReference>
<dbReference type="GO" id="GO:0008837">
    <property type="term" value="F:diaminopimelate epimerase activity"/>
    <property type="evidence" value="ECO:0007669"/>
    <property type="project" value="UniProtKB-UniRule"/>
</dbReference>
<dbReference type="Proteomes" id="UP000323521">
    <property type="component" value="Chromosome"/>
</dbReference>
<sequence>MEFLKMQGLGNDFVVVDAYRQELPEDLGSLAQKVCHRQFGIGADGLVLVLPSEKAAVKMRIFNADGSEPEMCGNGIRCLAKYVYESGLCPRTEFTVETLAGVLRPELMLEKGRITGVKVDMGEPRLSPDRIPVLFAGDKVVGQPLEVQGEKYVVTAVSMGNPHCLIFVDDVSQTPVKSLGPLIEVHPLFPAKINVEFVEIVNKKEVKMRVWERGAGETLACGTGACATVVACALNGKTDREITVHLLGGDLILEWAPNNHVFMTGPAEAVFEGRYFI</sequence>
<evidence type="ECO:0000256" key="2">
    <source>
        <dbReference type="ARBA" id="ARBA00010219"/>
    </source>
</evidence>
<comment type="subcellular location">
    <subcellularLocation>
        <location evidence="9">Cytoplasm</location>
    </subcellularLocation>
</comment>
<dbReference type="AlphaFoldDB" id="A0A3G1KXN9"/>
<dbReference type="PANTHER" id="PTHR31689">
    <property type="entry name" value="DIAMINOPIMELATE EPIMERASE, CHLOROPLASTIC"/>
    <property type="match status" value="1"/>
</dbReference>
<dbReference type="PANTHER" id="PTHR31689:SF0">
    <property type="entry name" value="DIAMINOPIMELATE EPIMERASE"/>
    <property type="match status" value="1"/>
</dbReference>
<dbReference type="KEGG" id="fwa:DCMF_21395"/>
<feature type="binding site" evidence="9">
    <location>
        <position position="161"/>
    </location>
    <ligand>
        <name>substrate</name>
    </ligand>
</feature>
<keyword evidence="7 9" id="KW-0413">Isomerase</keyword>
<feature type="active site" description="Proton donor" evidence="9">
    <location>
        <position position="72"/>
    </location>
</feature>
<keyword evidence="5 9" id="KW-0028">Amino-acid biosynthesis</keyword>
<reference evidence="11 12" key="1">
    <citation type="submission" date="2016-10" db="EMBL/GenBank/DDBJ databases">
        <title>Complete Genome Sequence of Peptococcaceae strain DCMF.</title>
        <authorList>
            <person name="Edwards R.J."/>
            <person name="Holland S.I."/>
            <person name="Deshpande N.P."/>
            <person name="Wong Y.K."/>
            <person name="Ertan H."/>
            <person name="Manefield M."/>
            <person name="Russell T.L."/>
            <person name="Lee M.J."/>
        </authorList>
    </citation>
    <scope>NUCLEOTIDE SEQUENCE [LARGE SCALE GENOMIC DNA]</scope>
    <source>
        <strain evidence="11 12">DCMF</strain>
    </source>
</reference>
<dbReference type="SUPFAM" id="SSF54506">
    <property type="entry name" value="Diaminopimelate epimerase-like"/>
    <property type="match status" value="1"/>
</dbReference>
<name>A0A3G1KXN9_FORW1</name>
<dbReference type="OrthoDB" id="9805408at2"/>